<feature type="region of interest" description="Disordered" evidence="1">
    <location>
        <begin position="1"/>
        <end position="37"/>
    </location>
</feature>
<dbReference type="AlphaFoldDB" id="A0A6I8LFA8"/>
<reference evidence="2 3" key="1">
    <citation type="submission" date="2019-09" db="EMBL/GenBank/DDBJ databases">
        <authorList>
            <person name="Leyn A S."/>
        </authorList>
    </citation>
    <scope>NUCLEOTIDE SEQUENCE [LARGE SCALE GENOMIC DNA]</scope>
    <source>
        <strain evidence="2">AA231_1</strain>
    </source>
</reference>
<dbReference type="EMBL" id="CABVGP010000001">
    <property type="protein sequence ID" value="VVJ15550.1"/>
    <property type="molecule type" value="Genomic_DNA"/>
</dbReference>
<name>A0A6I8LFA8_9PSEU</name>
<evidence type="ECO:0000313" key="2">
    <source>
        <dbReference type="EMBL" id="VVJ15550.1"/>
    </source>
</evidence>
<organism evidence="2 3">
    <name type="scientific">Amycolatopsis camponoti</name>
    <dbReference type="NCBI Taxonomy" id="2606593"/>
    <lineage>
        <taxon>Bacteria</taxon>
        <taxon>Bacillati</taxon>
        <taxon>Actinomycetota</taxon>
        <taxon>Actinomycetes</taxon>
        <taxon>Pseudonocardiales</taxon>
        <taxon>Pseudonocardiaceae</taxon>
        <taxon>Amycolatopsis</taxon>
    </lineage>
</organism>
<evidence type="ECO:0000313" key="3">
    <source>
        <dbReference type="Proteomes" id="UP000399805"/>
    </source>
</evidence>
<keyword evidence="3" id="KW-1185">Reference proteome</keyword>
<accession>A0A6I8LFA8</accession>
<dbReference type="Proteomes" id="UP000399805">
    <property type="component" value="Unassembled WGS sequence"/>
</dbReference>
<gene>
    <name evidence="2" type="ORF">AA23TX_00571</name>
</gene>
<evidence type="ECO:0000256" key="1">
    <source>
        <dbReference type="SAM" id="MobiDB-lite"/>
    </source>
</evidence>
<sequence length="37" mass="3968">MPGQARCQDTEEVGVTTETAVRPAGSDKRAVPRRRAA</sequence>
<protein>
    <submittedName>
        <fullName evidence="2">Uncharacterized protein</fullName>
    </submittedName>
</protein>
<proteinExistence type="predicted"/>